<dbReference type="AlphaFoldDB" id="A0A1G7YID0"/>
<evidence type="ECO:0000313" key="3">
    <source>
        <dbReference type="Proteomes" id="UP000198863"/>
    </source>
</evidence>
<sequence length="85" mass="8896">MIALVLLVIVGVVAAWLAVGLLVAVPLCRRLRRNRGAADRPLRRTERGTHVGLLALGVLLAVVVAVATRGQVVTWDGVLTVGVPA</sequence>
<keyword evidence="3" id="KW-1185">Reference proteome</keyword>
<dbReference type="EMBL" id="FNCF01000007">
    <property type="protein sequence ID" value="SDG96134.1"/>
    <property type="molecule type" value="Genomic_DNA"/>
</dbReference>
<proteinExistence type="predicted"/>
<name>A0A1G7YID0_9ACTN</name>
<evidence type="ECO:0000313" key="2">
    <source>
        <dbReference type="EMBL" id="SDG96134.1"/>
    </source>
</evidence>
<keyword evidence="1" id="KW-0472">Membrane</keyword>
<keyword evidence="1" id="KW-1133">Transmembrane helix</keyword>
<gene>
    <name evidence="2" type="ORF">SAMN05660324_3969</name>
</gene>
<feature type="transmembrane region" description="Helical" evidence="1">
    <location>
        <begin position="49"/>
        <end position="68"/>
    </location>
</feature>
<feature type="transmembrane region" description="Helical" evidence="1">
    <location>
        <begin position="6"/>
        <end position="28"/>
    </location>
</feature>
<dbReference type="RefSeq" id="WP_091067644.1">
    <property type="nucleotide sequence ID" value="NZ_FNCF01000007.1"/>
</dbReference>
<dbReference type="Proteomes" id="UP000198863">
    <property type="component" value="Unassembled WGS sequence"/>
</dbReference>
<evidence type="ECO:0000256" key="1">
    <source>
        <dbReference type="SAM" id="Phobius"/>
    </source>
</evidence>
<keyword evidence="1" id="KW-0812">Transmembrane</keyword>
<accession>A0A1G7YID0</accession>
<reference evidence="3" key="1">
    <citation type="submission" date="2016-10" db="EMBL/GenBank/DDBJ databases">
        <authorList>
            <person name="Varghese N."/>
            <person name="Submissions S."/>
        </authorList>
    </citation>
    <scope>NUCLEOTIDE SEQUENCE [LARGE SCALE GENOMIC DNA]</scope>
    <source>
        <strain evidence="3">DSM 44526</strain>
    </source>
</reference>
<protein>
    <submittedName>
        <fullName evidence="2">Uncharacterized protein</fullName>
    </submittedName>
</protein>
<organism evidence="2 3">
    <name type="scientific">Klenkia brasiliensis</name>
    <dbReference type="NCBI Taxonomy" id="333142"/>
    <lineage>
        <taxon>Bacteria</taxon>
        <taxon>Bacillati</taxon>
        <taxon>Actinomycetota</taxon>
        <taxon>Actinomycetes</taxon>
        <taxon>Geodermatophilales</taxon>
        <taxon>Geodermatophilaceae</taxon>
        <taxon>Klenkia</taxon>
    </lineage>
</organism>